<organism evidence="3 4">
    <name type="scientific">Choanephora cucurbitarum</name>
    <dbReference type="NCBI Taxonomy" id="101091"/>
    <lineage>
        <taxon>Eukaryota</taxon>
        <taxon>Fungi</taxon>
        <taxon>Fungi incertae sedis</taxon>
        <taxon>Mucoromycota</taxon>
        <taxon>Mucoromycotina</taxon>
        <taxon>Mucoromycetes</taxon>
        <taxon>Mucorales</taxon>
        <taxon>Mucorineae</taxon>
        <taxon>Choanephoraceae</taxon>
        <taxon>Choanephoroideae</taxon>
        <taxon>Choanephora</taxon>
    </lineage>
</organism>
<sequence length="346" mass="40094">MSFTDLTDHSSDAPVGDKRKMTEIGQDENKKKKRYTVQDIFAFPISTEIKPKKVEARGRKKKTVEIKKVKKGKVETRGRKRRIVKTEEVLKEKQVKADTVQKEKPVKADIIQKPTKPETIQKSDKLAEPVRRSARAAKPIRFFDEETVVQKKEARGRKKKTIVIENDKEEQLKAQLNGRPKASLNERPKTPLNEQSKEEPIKQPKEEPIPKTKQNNEVVNGTPLDYFLTDKSSYLATADLRTLIPKWIKLLDPEERKELAQLLPSLDVSADDIHPSCYSLSNNFFWESVDRWQEDLAVGRFDRHALAKAKQKQQTEQDTTFKDENYEAYWGERLKRDKALKSSNQQ</sequence>
<evidence type="ECO:0000259" key="2">
    <source>
        <dbReference type="Pfam" id="PF13919"/>
    </source>
</evidence>
<comment type="caution">
    <text evidence="3">The sequence shown here is derived from an EMBL/GenBank/DDBJ whole genome shotgun (WGS) entry which is preliminary data.</text>
</comment>
<dbReference type="InterPro" id="IPR028020">
    <property type="entry name" value="ASX_DEUBAD_dom"/>
</dbReference>
<dbReference type="InParanoid" id="A0A1C7NFW2"/>
<dbReference type="AlphaFoldDB" id="A0A1C7NFW2"/>
<evidence type="ECO:0000313" key="4">
    <source>
        <dbReference type="Proteomes" id="UP000093000"/>
    </source>
</evidence>
<keyword evidence="4" id="KW-1185">Reference proteome</keyword>
<dbReference type="STRING" id="101091.A0A1C7NFW2"/>
<dbReference type="Pfam" id="PF13919">
    <property type="entry name" value="ASXH"/>
    <property type="match status" value="1"/>
</dbReference>
<feature type="region of interest" description="Disordered" evidence="1">
    <location>
        <begin position="1"/>
        <end position="30"/>
    </location>
</feature>
<accession>A0A1C7NFW2</accession>
<name>A0A1C7NFW2_9FUNG</name>
<feature type="compositionally biased region" description="Basic and acidic residues" evidence="1">
    <location>
        <begin position="184"/>
        <end position="210"/>
    </location>
</feature>
<feature type="compositionally biased region" description="Basic and acidic residues" evidence="1">
    <location>
        <begin position="115"/>
        <end position="131"/>
    </location>
</feature>
<evidence type="ECO:0000256" key="1">
    <source>
        <dbReference type="SAM" id="MobiDB-lite"/>
    </source>
</evidence>
<gene>
    <name evidence="3" type="ORF">A0J61_04510</name>
</gene>
<feature type="compositionally biased region" description="Basic and acidic residues" evidence="1">
    <location>
        <begin position="95"/>
        <end position="107"/>
    </location>
</feature>
<reference evidence="3 4" key="1">
    <citation type="submission" date="2016-03" db="EMBL/GenBank/DDBJ databases">
        <title>Choanephora cucurbitarum.</title>
        <authorList>
            <person name="Min B."/>
            <person name="Park H."/>
            <person name="Park J.-H."/>
            <person name="Shin H.-D."/>
            <person name="Choi I.-G."/>
        </authorList>
    </citation>
    <scope>NUCLEOTIDE SEQUENCE [LARGE SCALE GENOMIC DNA]</scope>
    <source>
        <strain evidence="3 4">KUS-F28377</strain>
    </source>
</reference>
<feature type="domain" description="ASX DEUBAD" evidence="2">
    <location>
        <begin position="224"/>
        <end position="332"/>
    </location>
</feature>
<proteinExistence type="predicted"/>
<feature type="compositionally biased region" description="Basic and acidic residues" evidence="1">
    <location>
        <begin position="141"/>
        <end position="153"/>
    </location>
</feature>
<evidence type="ECO:0000313" key="3">
    <source>
        <dbReference type="EMBL" id="OBZ87446.1"/>
    </source>
</evidence>
<dbReference type="Proteomes" id="UP000093000">
    <property type="component" value="Unassembled WGS sequence"/>
</dbReference>
<dbReference type="EMBL" id="LUGH01000222">
    <property type="protein sequence ID" value="OBZ87446.1"/>
    <property type="molecule type" value="Genomic_DNA"/>
</dbReference>
<dbReference type="OrthoDB" id="2289918at2759"/>
<protein>
    <recommendedName>
        <fullName evidence="2">ASX DEUBAD domain-containing protein</fullName>
    </recommendedName>
</protein>
<feature type="region of interest" description="Disordered" evidence="1">
    <location>
        <begin position="95"/>
        <end position="217"/>
    </location>
</feature>